<evidence type="ECO:0000313" key="5">
    <source>
        <dbReference type="Proteomes" id="UP000470404"/>
    </source>
</evidence>
<reference evidence="2 5" key="2">
    <citation type="submission" date="2020-01" db="EMBL/GenBank/DDBJ databases">
        <title>Insect and environment-associated Actinomycetes.</title>
        <authorList>
            <person name="Currrie C."/>
            <person name="Chevrette M."/>
            <person name="Carlson C."/>
            <person name="Stubbendieck R."/>
            <person name="Wendt-Pienkowski E."/>
        </authorList>
    </citation>
    <scope>NUCLEOTIDE SEQUENCE [LARGE SCALE GENOMIC DNA]</scope>
    <source>
        <strain evidence="2 5">SID8386</strain>
    </source>
</reference>
<dbReference type="InterPro" id="IPR002938">
    <property type="entry name" value="FAD-bd"/>
</dbReference>
<dbReference type="GO" id="GO:0071949">
    <property type="term" value="F:FAD binding"/>
    <property type="evidence" value="ECO:0007669"/>
    <property type="project" value="InterPro"/>
</dbReference>
<dbReference type="InterPro" id="IPR036188">
    <property type="entry name" value="FAD/NAD-bd_sf"/>
</dbReference>
<evidence type="ECO:0000259" key="1">
    <source>
        <dbReference type="Pfam" id="PF01494"/>
    </source>
</evidence>
<accession>A0A1I5L8H3</accession>
<dbReference type="EMBL" id="FOWC01000003">
    <property type="protein sequence ID" value="SFO93580.1"/>
    <property type="molecule type" value="Genomic_DNA"/>
</dbReference>
<protein>
    <submittedName>
        <fullName evidence="3">2-polyprenyl-6-methoxyphenol hydroxylase</fullName>
    </submittedName>
    <submittedName>
        <fullName evidence="2">FAD-dependent oxidoreductase</fullName>
    </submittedName>
</protein>
<dbReference type="SUPFAM" id="SSF51905">
    <property type="entry name" value="FAD/NAD(P)-binding domain"/>
    <property type="match status" value="1"/>
</dbReference>
<dbReference type="EMBL" id="JAAGNC010000021">
    <property type="protein sequence ID" value="NEC54511.1"/>
    <property type="molecule type" value="Genomic_DNA"/>
</dbReference>
<dbReference type="PANTHER" id="PTHR46865">
    <property type="entry name" value="OXIDOREDUCTASE-RELATED"/>
    <property type="match status" value="1"/>
</dbReference>
<proteinExistence type="predicted"/>
<evidence type="ECO:0000313" key="4">
    <source>
        <dbReference type="Proteomes" id="UP000199137"/>
    </source>
</evidence>
<name>A0A1I5L8H3_9PSEU</name>
<dbReference type="Proteomes" id="UP000199137">
    <property type="component" value="Unassembled WGS sequence"/>
</dbReference>
<feature type="domain" description="FAD-binding" evidence="1">
    <location>
        <begin position="4"/>
        <end position="324"/>
    </location>
</feature>
<keyword evidence="5" id="KW-1185">Reference proteome</keyword>
<dbReference type="STRING" id="112413.SAMN05421854_103489"/>
<dbReference type="RefSeq" id="WP_067581425.1">
    <property type="nucleotide sequence ID" value="NZ_FOWC01000003.1"/>
</dbReference>
<dbReference type="InterPro" id="IPR051704">
    <property type="entry name" value="FAD_aromatic-hydroxylase"/>
</dbReference>
<reference evidence="3 4" key="1">
    <citation type="submission" date="2016-10" db="EMBL/GenBank/DDBJ databases">
        <authorList>
            <person name="de Groot N.N."/>
        </authorList>
    </citation>
    <scope>NUCLEOTIDE SEQUENCE [LARGE SCALE GENOMIC DNA]</scope>
    <source>
        <strain evidence="3 4">DSM 44637</strain>
    </source>
</reference>
<sequence>MSRSVLISGASIAGPALAYWLNRYGFSVTVVEKAAAVRGGGYPIDMRGPAVEVLRRMGLEETARERHVATRRLSFLDADGGVLNSVAPTVITGDEAGYDIELARGDLTSLLYDAVRDDAEFRFSESIATLDDRGTGVEVTFASGRSQTFDLVIGADGLHSKTRSLAFGPEEQFHRYLGYCFAGFTMPNYLGLSHEGMSWAVAGRSASLYAAGDRDRGQVHGFLVFTRADAPFEAFADPAAQRDLVASRFEGCGWEVPRMVEAMRSADDLFFDVVSQIHLPVWSKGRVALAGDAAHATSFLSGQGSSLAMIGAYLLAYELADAPHDVAFAAYEKRSREFVEANQALATGGSALMSPRTEAEVAARASALRALDGLPGSEHSEVHNLLTLPPERATV</sequence>
<dbReference type="Proteomes" id="UP000470404">
    <property type="component" value="Unassembled WGS sequence"/>
</dbReference>
<dbReference type="Gene3D" id="3.30.9.10">
    <property type="entry name" value="D-Amino Acid Oxidase, subunit A, domain 2"/>
    <property type="match status" value="1"/>
</dbReference>
<dbReference type="Gene3D" id="3.50.50.60">
    <property type="entry name" value="FAD/NAD(P)-binding domain"/>
    <property type="match status" value="1"/>
</dbReference>
<dbReference type="OrthoDB" id="4293235at2"/>
<evidence type="ECO:0000313" key="2">
    <source>
        <dbReference type="EMBL" id="NEC54511.1"/>
    </source>
</evidence>
<dbReference type="Pfam" id="PF01494">
    <property type="entry name" value="FAD_binding_3"/>
    <property type="match status" value="1"/>
</dbReference>
<dbReference type="PRINTS" id="PR00420">
    <property type="entry name" value="RNGMNOXGNASE"/>
</dbReference>
<dbReference type="AlphaFoldDB" id="A0A1I5L8H3"/>
<dbReference type="PANTHER" id="PTHR46865:SF2">
    <property type="entry name" value="MONOOXYGENASE"/>
    <property type="match status" value="1"/>
</dbReference>
<gene>
    <name evidence="2" type="ORF">G3I59_02530</name>
    <name evidence="3" type="ORF">SAMN05421854_103489</name>
</gene>
<evidence type="ECO:0000313" key="3">
    <source>
        <dbReference type="EMBL" id="SFO93580.1"/>
    </source>
</evidence>
<organism evidence="3 4">
    <name type="scientific">Amycolatopsis rubida</name>
    <dbReference type="NCBI Taxonomy" id="112413"/>
    <lineage>
        <taxon>Bacteria</taxon>
        <taxon>Bacillati</taxon>
        <taxon>Actinomycetota</taxon>
        <taxon>Actinomycetes</taxon>
        <taxon>Pseudonocardiales</taxon>
        <taxon>Pseudonocardiaceae</taxon>
        <taxon>Amycolatopsis</taxon>
    </lineage>
</organism>